<dbReference type="EMBL" id="JBHUER010000001">
    <property type="protein sequence ID" value="MFD1701628.1"/>
    <property type="molecule type" value="Genomic_DNA"/>
</dbReference>
<evidence type="ECO:0000313" key="2">
    <source>
        <dbReference type="Proteomes" id="UP001597308"/>
    </source>
</evidence>
<comment type="caution">
    <text evidence="1">The sequence shown here is derived from an EMBL/GenBank/DDBJ whole genome shotgun (WGS) entry which is preliminary data.</text>
</comment>
<sequence length="50" mass="5224">MTTASLAAAATRSTGLVGAIFARAWLEIVAFFEEAHAANVRTGKTEPFGL</sequence>
<organism evidence="1 2">
    <name type="scientific">Methylopila henanensis</name>
    <dbReference type="NCBI Taxonomy" id="873516"/>
    <lineage>
        <taxon>Bacteria</taxon>
        <taxon>Pseudomonadati</taxon>
        <taxon>Pseudomonadota</taxon>
        <taxon>Alphaproteobacteria</taxon>
        <taxon>Hyphomicrobiales</taxon>
        <taxon>Methylopilaceae</taxon>
        <taxon>Methylopila</taxon>
    </lineage>
</organism>
<gene>
    <name evidence="1" type="ORF">ACFSCV_01295</name>
</gene>
<evidence type="ECO:0000313" key="1">
    <source>
        <dbReference type="EMBL" id="MFD1701628.1"/>
    </source>
</evidence>
<accession>A0ABW4K2G4</accession>
<name>A0ABW4K2G4_9HYPH</name>
<keyword evidence="2" id="KW-1185">Reference proteome</keyword>
<reference evidence="2" key="1">
    <citation type="journal article" date="2019" name="Int. J. Syst. Evol. Microbiol.">
        <title>The Global Catalogue of Microorganisms (GCM) 10K type strain sequencing project: providing services to taxonomists for standard genome sequencing and annotation.</title>
        <authorList>
            <consortium name="The Broad Institute Genomics Platform"/>
            <consortium name="The Broad Institute Genome Sequencing Center for Infectious Disease"/>
            <person name="Wu L."/>
            <person name="Ma J."/>
        </authorList>
    </citation>
    <scope>NUCLEOTIDE SEQUENCE [LARGE SCALE GENOMIC DNA]</scope>
    <source>
        <strain evidence="2">KCTC 23707</strain>
    </source>
</reference>
<dbReference type="Proteomes" id="UP001597308">
    <property type="component" value="Unassembled WGS sequence"/>
</dbReference>
<protein>
    <submittedName>
        <fullName evidence="1">Uncharacterized protein</fullName>
    </submittedName>
</protein>
<dbReference type="RefSeq" id="WP_378796232.1">
    <property type="nucleotide sequence ID" value="NZ_JBHUER010000001.1"/>
</dbReference>
<proteinExistence type="predicted"/>